<keyword evidence="1" id="KW-1185">Reference proteome</keyword>
<dbReference type="Gene3D" id="3.30.420.10">
    <property type="entry name" value="Ribonuclease H-like superfamily/Ribonuclease H"/>
    <property type="match status" value="1"/>
</dbReference>
<protein>
    <submittedName>
        <fullName evidence="2">Gag protein</fullName>
    </submittedName>
</protein>
<dbReference type="WBParaSite" id="jg17307">
    <property type="protein sequence ID" value="jg17307"/>
    <property type="gene ID" value="jg17307"/>
</dbReference>
<organism evidence="1 2">
    <name type="scientific">Ditylenchus dipsaci</name>
    <dbReference type="NCBI Taxonomy" id="166011"/>
    <lineage>
        <taxon>Eukaryota</taxon>
        <taxon>Metazoa</taxon>
        <taxon>Ecdysozoa</taxon>
        <taxon>Nematoda</taxon>
        <taxon>Chromadorea</taxon>
        <taxon>Rhabditida</taxon>
        <taxon>Tylenchina</taxon>
        <taxon>Tylenchomorpha</taxon>
        <taxon>Sphaerularioidea</taxon>
        <taxon>Anguinidae</taxon>
        <taxon>Anguininae</taxon>
        <taxon>Ditylenchus</taxon>
    </lineage>
</organism>
<dbReference type="AlphaFoldDB" id="A0A915D8S3"/>
<reference evidence="2" key="1">
    <citation type="submission" date="2022-11" db="UniProtKB">
        <authorList>
            <consortium name="WormBaseParasite"/>
        </authorList>
    </citation>
    <scope>IDENTIFICATION</scope>
</reference>
<sequence length="129" mass="15241">MIWAGFGYDEKAPLDSRPIQTFIARKFWNRLKNSHKSTMEWKWLAEHFLDFINKDKWSPSSPDLNSLDYSVWSIIESETNAQQHTAMESLRRAILLAFENLDQEMINRAIDDWPRRLDAAIEQQGGHFE</sequence>
<dbReference type="Proteomes" id="UP000887574">
    <property type="component" value="Unplaced"/>
</dbReference>
<proteinExistence type="predicted"/>
<accession>A0A915D8S3</accession>
<name>A0A915D8S3_9BILA</name>
<dbReference type="PANTHER" id="PTHR46068">
    <property type="entry name" value="PROTEIN CBG27172"/>
    <property type="match status" value="1"/>
</dbReference>
<dbReference type="PANTHER" id="PTHR46068:SF1">
    <property type="entry name" value="TRANSPOSASE IS30-LIKE HTH DOMAIN-CONTAINING PROTEIN"/>
    <property type="match status" value="1"/>
</dbReference>
<dbReference type="GO" id="GO:0003676">
    <property type="term" value="F:nucleic acid binding"/>
    <property type="evidence" value="ECO:0007669"/>
    <property type="project" value="InterPro"/>
</dbReference>
<evidence type="ECO:0000313" key="1">
    <source>
        <dbReference type="Proteomes" id="UP000887574"/>
    </source>
</evidence>
<evidence type="ECO:0000313" key="2">
    <source>
        <dbReference type="WBParaSite" id="jg17307"/>
    </source>
</evidence>
<dbReference type="InterPro" id="IPR036397">
    <property type="entry name" value="RNaseH_sf"/>
</dbReference>